<dbReference type="Proteomes" id="UP000694390">
    <property type="component" value="Chromosome 21"/>
</dbReference>
<dbReference type="GeneTree" id="ENSGT01030000234551"/>
<dbReference type="InterPro" id="IPR043504">
    <property type="entry name" value="Peptidase_S1_PA_chymotrypsin"/>
</dbReference>
<evidence type="ECO:0000256" key="2">
    <source>
        <dbReference type="ARBA" id="ARBA00023145"/>
    </source>
</evidence>
<gene>
    <name evidence="5" type="primary">LOC115638351</name>
</gene>
<reference evidence="5" key="2">
    <citation type="submission" date="2025-08" db="UniProtKB">
        <authorList>
            <consortium name="Ensembl"/>
        </authorList>
    </citation>
    <scope>IDENTIFICATION</scope>
</reference>
<name>A0A8C4WMX6_9SAUR</name>
<protein>
    <submittedName>
        <fullName evidence="5">Mast cell protease 1A-like</fullName>
    </submittedName>
</protein>
<keyword evidence="1" id="KW-0732">Signal</keyword>
<evidence type="ECO:0000259" key="4">
    <source>
        <dbReference type="PROSITE" id="PS50240"/>
    </source>
</evidence>
<dbReference type="InterPro" id="IPR009003">
    <property type="entry name" value="Peptidase_S1_PA"/>
</dbReference>
<keyword evidence="2" id="KW-0865">Zymogen</keyword>
<evidence type="ECO:0000313" key="6">
    <source>
        <dbReference type="Proteomes" id="UP000694390"/>
    </source>
</evidence>
<dbReference type="Ensembl" id="ENSGEVT00005018361.1">
    <property type="protein sequence ID" value="ENSGEVP00005017476.1"/>
    <property type="gene ID" value="ENSGEVG00005012142.1"/>
</dbReference>
<reference evidence="5" key="1">
    <citation type="submission" date="2019-06" db="EMBL/GenBank/DDBJ databases">
        <title>G10K-VGP Goodes thornscrub tortoise genome, primary haplotype.</title>
        <authorList>
            <person name="Murphy B."/>
            <person name="Edwards T."/>
            <person name="Rhie A."/>
            <person name="Koren S."/>
            <person name="Phillippy A."/>
            <person name="Fedrigo O."/>
            <person name="Haase B."/>
            <person name="Mountcastle J."/>
            <person name="Lewin H."/>
            <person name="Damas J."/>
            <person name="Howe K."/>
            <person name="Formenti G."/>
            <person name="Myers G."/>
            <person name="Durbin R."/>
            <person name="Jarvis E.D."/>
        </authorList>
    </citation>
    <scope>NUCLEOTIDE SEQUENCE [LARGE SCALE GENOMIC DNA]</scope>
</reference>
<dbReference type="SUPFAM" id="SSF50494">
    <property type="entry name" value="Trypsin-like serine proteases"/>
    <property type="match status" value="2"/>
</dbReference>
<evidence type="ECO:0000256" key="3">
    <source>
        <dbReference type="ARBA" id="ARBA00023157"/>
    </source>
</evidence>
<reference evidence="5" key="3">
    <citation type="submission" date="2025-09" db="UniProtKB">
        <authorList>
            <consortium name="Ensembl"/>
        </authorList>
    </citation>
    <scope>IDENTIFICATION</scope>
</reference>
<dbReference type="InterPro" id="IPR001254">
    <property type="entry name" value="Trypsin_dom"/>
</dbReference>
<organism evidence="5 6">
    <name type="scientific">Gopherus evgoodei</name>
    <name type="common">Goodes thornscrub tortoise</name>
    <dbReference type="NCBI Taxonomy" id="1825980"/>
    <lineage>
        <taxon>Eukaryota</taxon>
        <taxon>Metazoa</taxon>
        <taxon>Chordata</taxon>
        <taxon>Craniata</taxon>
        <taxon>Vertebrata</taxon>
        <taxon>Euteleostomi</taxon>
        <taxon>Archelosauria</taxon>
        <taxon>Testudinata</taxon>
        <taxon>Testudines</taxon>
        <taxon>Cryptodira</taxon>
        <taxon>Durocryptodira</taxon>
        <taxon>Testudinoidea</taxon>
        <taxon>Testudinidae</taxon>
        <taxon>Gopherus</taxon>
    </lineage>
</organism>
<sequence length="109" mass="12031">RAPFIMWLFFEPGLSPGEIIGGWEAKPHSRSYMAHLAIQCKEKTYICGGFLVSEKFVLMAGDSGGPLVCGKTAQSVVTWGPDNGSPPRVYAKVSTFIPWIQAMMRRLQP</sequence>
<evidence type="ECO:0000313" key="5">
    <source>
        <dbReference type="Ensembl" id="ENSGEVP00005017476.1"/>
    </source>
</evidence>
<keyword evidence="6" id="KW-1185">Reference proteome</keyword>
<proteinExistence type="predicted"/>
<dbReference type="GO" id="GO:0004252">
    <property type="term" value="F:serine-type endopeptidase activity"/>
    <property type="evidence" value="ECO:0007669"/>
    <property type="project" value="InterPro"/>
</dbReference>
<dbReference type="Gene3D" id="2.40.10.10">
    <property type="entry name" value="Trypsin-like serine proteases"/>
    <property type="match status" value="2"/>
</dbReference>
<feature type="domain" description="Peptidase S1" evidence="4">
    <location>
        <begin position="1"/>
        <end position="105"/>
    </location>
</feature>
<dbReference type="AlphaFoldDB" id="A0A8C4WMX6"/>
<dbReference type="Pfam" id="PF00089">
    <property type="entry name" value="Trypsin"/>
    <property type="match status" value="1"/>
</dbReference>
<dbReference type="GO" id="GO:0006508">
    <property type="term" value="P:proteolysis"/>
    <property type="evidence" value="ECO:0007669"/>
    <property type="project" value="InterPro"/>
</dbReference>
<dbReference type="GO" id="GO:0005737">
    <property type="term" value="C:cytoplasm"/>
    <property type="evidence" value="ECO:0007669"/>
    <property type="project" value="TreeGrafter"/>
</dbReference>
<dbReference type="PROSITE" id="PS50240">
    <property type="entry name" value="TRYPSIN_DOM"/>
    <property type="match status" value="1"/>
</dbReference>
<accession>A0A8C4WMX6</accession>
<keyword evidence="3" id="KW-1015">Disulfide bond</keyword>
<evidence type="ECO:0000256" key="1">
    <source>
        <dbReference type="ARBA" id="ARBA00022729"/>
    </source>
</evidence>
<dbReference type="PANTHER" id="PTHR24271:SF81">
    <property type="entry name" value="GRANZYME B"/>
    <property type="match status" value="1"/>
</dbReference>
<dbReference type="PANTHER" id="PTHR24271">
    <property type="entry name" value="KALLIKREIN-RELATED"/>
    <property type="match status" value="1"/>
</dbReference>